<feature type="compositionally biased region" description="Low complexity" evidence="1">
    <location>
        <begin position="250"/>
        <end position="276"/>
    </location>
</feature>
<evidence type="ECO:0000313" key="2">
    <source>
        <dbReference type="EMBL" id="CDO54346.1"/>
    </source>
</evidence>
<feature type="compositionally biased region" description="Low complexity" evidence="1">
    <location>
        <begin position="12"/>
        <end position="23"/>
    </location>
</feature>
<dbReference type="AlphaFoldDB" id="A0A0J9XAZ9"/>
<dbReference type="Pfam" id="PF10846">
    <property type="entry name" value="DUF2722"/>
    <property type="match status" value="1"/>
</dbReference>
<feature type="region of interest" description="Disordered" evidence="1">
    <location>
        <begin position="248"/>
        <end position="371"/>
    </location>
</feature>
<feature type="compositionally biased region" description="Polar residues" evidence="1">
    <location>
        <begin position="126"/>
        <end position="167"/>
    </location>
</feature>
<accession>A0A0J9XAZ9</accession>
<feature type="compositionally biased region" description="Basic and acidic residues" evidence="1">
    <location>
        <begin position="313"/>
        <end position="322"/>
    </location>
</feature>
<feature type="region of interest" description="Disordered" evidence="1">
    <location>
        <begin position="126"/>
        <end position="216"/>
    </location>
</feature>
<evidence type="ECO:0000256" key="1">
    <source>
        <dbReference type="SAM" id="MobiDB-lite"/>
    </source>
</evidence>
<comment type="caution">
    <text evidence="2">The sequence shown here is derived from an EMBL/GenBank/DDBJ whole genome shotgun (WGS) entry which is preliminary data.</text>
</comment>
<feature type="compositionally biased region" description="Low complexity" evidence="1">
    <location>
        <begin position="331"/>
        <end position="352"/>
    </location>
</feature>
<feature type="region of interest" description="Disordered" evidence="1">
    <location>
        <begin position="1"/>
        <end position="32"/>
    </location>
</feature>
<keyword evidence="3" id="KW-1185">Reference proteome</keyword>
<reference evidence="2" key="1">
    <citation type="submission" date="2014-03" db="EMBL/GenBank/DDBJ databases">
        <authorList>
            <person name="Casaregola S."/>
        </authorList>
    </citation>
    <scope>NUCLEOTIDE SEQUENCE [LARGE SCALE GENOMIC DNA]</scope>
    <source>
        <strain evidence="2">CLIB 918</strain>
    </source>
</reference>
<dbReference type="InterPro" id="IPR021216">
    <property type="entry name" value="DUF2722"/>
</dbReference>
<feature type="compositionally biased region" description="Polar residues" evidence="1">
    <location>
        <begin position="1"/>
        <end position="11"/>
    </location>
</feature>
<feature type="compositionally biased region" description="Low complexity" evidence="1">
    <location>
        <begin position="360"/>
        <end position="371"/>
    </location>
</feature>
<sequence length="418" mass="44000">MINNSTRNAGHNSSSNGNTDSTNVAGANGTTKKDPRLATIQALLGPEIASWGFSDSTLTAALELAAEKERTQQEYLKLQTKIKTSELLNTALRNNVPMSLIPLLLSATGPIDLPDGVSVKEYIQQRTGKADNSNSPEHNSKSNINTSTFKFQQPSTIYENTTATPTRTVAKPQKFKRKHHASMSALPTFSSGASTVSNGSGPQVVQYPTPSKPAWQTAPNIMLSQQNKPPNPASPTTSVHHIIQFHHWQPNSGNNINSSSNSPNPASSTASAFASNGKKRRSSVTDGTADEAAADGRASSFLNKKRGMHHRHQSESVIRKDPLSNTSFYPSGAAADGGASSRVSPSSSTSSSAVLTPTHASSASASSTASSNNGFEFLASAAEAESKKLSAAAAAAAVENGRKSHKQQVNFMISQGDK</sequence>
<dbReference type="OrthoDB" id="4095763at2759"/>
<dbReference type="Proteomes" id="UP000242525">
    <property type="component" value="Unassembled WGS sequence"/>
</dbReference>
<organism evidence="2 3">
    <name type="scientific">Geotrichum candidum</name>
    <name type="common">Oospora lactis</name>
    <name type="synonym">Dipodascus geotrichum</name>
    <dbReference type="NCBI Taxonomy" id="1173061"/>
    <lineage>
        <taxon>Eukaryota</taxon>
        <taxon>Fungi</taxon>
        <taxon>Dikarya</taxon>
        <taxon>Ascomycota</taxon>
        <taxon>Saccharomycotina</taxon>
        <taxon>Dipodascomycetes</taxon>
        <taxon>Dipodascales</taxon>
        <taxon>Dipodascaceae</taxon>
        <taxon>Geotrichum</taxon>
    </lineage>
</organism>
<gene>
    <name evidence="2" type="ORF">BN980_GECA07s03321g</name>
</gene>
<evidence type="ECO:0000313" key="3">
    <source>
        <dbReference type="Proteomes" id="UP000242525"/>
    </source>
</evidence>
<protein>
    <submittedName>
        <fullName evidence="2">Uncharacterized protein</fullName>
    </submittedName>
</protein>
<proteinExistence type="predicted"/>
<name>A0A0J9XAZ9_GEOCN</name>
<dbReference type="EMBL" id="CCBN010000007">
    <property type="protein sequence ID" value="CDO54346.1"/>
    <property type="molecule type" value="Genomic_DNA"/>
</dbReference>
<feature type="compositionally biased region" description="Polar residues" evidence="1">
    <location>
        <begin position="185"/>
        <end position="209"/>
    </location>
</feature>
<feature type="compositionally biased region" description="Basic residues" evidence="1">
    <location>
        <begin position="303"/>
        <end position="312"/>
    </location>
</feature>